<protein>
    <submittedName>
        <fullName evidence="1">Uncharacterized protein</fullName>
    </submittedName>
</protein>
<name>A0A2P2NL23_RHIMU</name>
<dbReference type="AlphaFoldDB" id="A0A2P2NL23"/>
<proteinExistence type="predicted"/>
<organism evidence="1">
    <name type="scientific">Rhizophora mucronata</name>
    <name type="common">Asiatic mangrove</name>
    <dbReference type="NCBI Taxonomy" id="61149"/>
    <lineage>
        <taxon>Eukaryota</taxon>
        <taxon>Viridiplantae</taxon>
        <taxon>Streptophyta</taxon>
        <taxon>Embryophyta</taxon>
        <taxon>Tracheophyta</taxon>
        <taxon>Spermatophyta</taxon>
        <taxon>Magnoliopsida</taxon>
        <taxon>eudicotyledons</taxon>
        <taxon>Gunneridae</taxon>
        <taxon>Pentapetalae</taxon>
        <taxon>rosids</taxon>
        <taxon>fabids</taxon>
        <taxon>Malpighiales</taxon>
        <taxon>Rhizophoraceae</taxon>
        <taxon>Rhizophora</taxon>
    </lineage>
</organism>
<sequence>MLICCLALRVISRRLFGAVCDRELQITAQNR</sequence>
<evidence type="ECO:0000313" key="1">
    <source>
        <dbReference type="EMBL" id="MBX43166.1"/>
    </source>
</evidence>
<reference evidence="1" key="1">
    <citation type="submission" date="2018-02" db="EMBL/GenBank/DDBJ databases">
        <title>Rhizophora mucronata_Transcriptome.</title>
        <authorList>
            <person name="Meera S.P."/>
            <person name="Sreeshan A."/>
            <person name="Augustine A."/>
        </authorList>
    </citation>
    <scope>NUCLEOTIDE SEQUENCE</scope>
    <source>
        <tissue evidence="1">Leaf</tissue>
    </source>
</reference>
<dbReference type="EMBL" id="GGEC01062682">
    <property type="protein sequence ID" value="MBX43166.1"/>
    <property type="molecule type" value="Transcribed_RNA"/>
</dbReference>
<accession>A0A2P2NL23</accession>